<dbReference type="InterPro" id="IPR037359">
    <property type="entry name" value="NST/OST"/>
</dbReference>
<feature type="domain" description="Sulfotransferase" evidence="3">
    <location>
        <begin position="43"/>
        <end position="235"/>
    </location>
</feature>
<keyword evidence="1 4" id="KW-0808">Transferase</keyword>
<dbReference type="OrthoDB" id="981508at2"/>
<keyword evidence="2" id="KW-0325">Glycoprotein</keyword>
<evidence type="ECO:0000313" key="4">
    <source>
        <dbReference type="EMBL" id="SDK67802.1"/>
    </source>
</evidence>
<dbReference type="EMBL" id="FNEK01000049">
    <property type="protein sequence ID" value="SDK67802.1"/>
    <property type="molecule type" value="Genomic_DNA"/>
</dbReference>
<dbReference type="InterPro" id="IPR000863">
    <property type="entry name" value="Sulfotransferase_dom"/>
</dbReference>
<reference evidence="4 5" key="1">
    <citation type="submission" date="2016-10" db="EMBL/GenBank/DDBJ databases">
        <authorList>
            <person name="de Groot N.N."/>
        </authorList>
    </citation>
    <scope>NUCLEOTIDE SEQUENCE [LARGE SCALE GENOMIC DNA]</scope>
    <source>
        <strain evidence="4 5">DSM 25294</strain>
    </source>
</reference>
<protein>
    <submittedName>
        <fullName evidence="4">Sulfotransferase domain-containing protein</fullName>
    </submittedName>
</protein>
<evidence type="ECO:0000256" key="2">
    <source>
        <dbReference type="ARBA" id="ARBA00023180"/>
    </source>
</evidence>
<dbReference type="AlphaFoldDB" id="A0A1G9DVB9"/>
<sequence>MTKGNPETSSRTGQTSFEVPIWARSRNGVAFADVPRRGGGRMPDFCIIGAAKAGTTALNQILDRHPDIYMNPLKEPHYFSTKAIRNYGEDWYRGLYSDALPDQICGEASTSYTRHPLVYGTAERMAAANPAMKLIYLLREPVKRIESECLQIQKYCQNVLGVSCVEHSLDEVLDAVENPDDPRYSAVIATSRYIEQIEAFETHFPGEQLLVVFQDDLYREADAVIHRVCDFLDVDPFLLAGEATRLNVTADFINASMWARQTEKFRRLPFYDVAKSLLPMSAKSRILSFMSSTGEEEFKLSEKRRCSLVEAFREPNRRLEARIGNLPRSWE</sequence>
<accession>A0A1G9DVB9</accession>
<evidence type="ECO:0000256" key="1">
    <source>
        <dbReference type="ARBA" id="ARBA00022679"/>
    </source>
</evidence>
<gene>
    <name evidence="4" type="ORF">SAMN04488026_104926</name>
</gene>
<dbReference type="Gene3D" id="3.40.50.300">
    <property type="entry name" value="P-loop containing nucleotide triphosphate hydrolases"/>
    <property type="match status" value="1"/>
</dbReference>
<dbReference type="PANTHER" id="PTHR10605:SF56">
    <property type="entry name" value="BIFUNCTIONAL HEPARAN SULFATE N-DEACETYLASE_N-SULFOTRANSFERASE"/>
    <property type="match status" value="1"/>
</dbReference>
<dbReference type="RefSeq" id="WP_093160835.1">
    <property type="nucleotide sequence ID" value="NZ_FNEK01000049.1"/>
</dbReference>
<proteinExistence type="predicted"/>
<dbReference type="STRING" id="571298.SAMN04488026_104926"/>
<evidence type="ECO:0000259" key="3">
    <source>
        <dbReference type="Pfam" id="PF00685"/>
    </source>
</evidence>
<organism evidence="4 5">
    <name type="scientific">Aliiruegeria lutimaris</name>
    <dbReference type="NCBI Taxonomy" id="571298"/>
    <lineage>
        <taxon>Bacteria</taxon>
        <taxon>Pseudomonadati</taxon>
        <taxon>Pseudomonadota</taxon>
        <taxon>Alphaproteobacteria</taxon>
        <taxon>Rhodobacterales</taxon>
        <taxon>Roseobacteraceae</taxon>
        <taxon>Aliiruegeria</taxon>
    </lineage>
</organism>
<name>A0A1G9DVB9_9RHOB</name>
<dbReference type="GO" id="GO:0008146">
    <property type="term" value="F:sulfotransferase activity"/>
    <property type="evidence" value="ECO:0007669"/>
    <property type="project" value="InterPro"/>
</dbReference>
<dbReference type="InterPro" id="IPR027417">
    <property type="entry name" value="P-loop_NTPase"/>
</dbReference>
<dbReference type="Proteomes" id="UP000199382">
    <property type="component" value="Unassembled WGS sequence"/>
</dbReference>
<dbReference type="PANTHER" id="PTHR10605">
    <property type="entry name" value="HEPARAN SULFATE SULFOTRANSFERASE"/>
    <property type="match status" value="1"/>
</dbReference>
<evidence type="ECO:0000313" key="5">
    <source>
        <dbReference type="Proteomes" id="UP000199382"/>
    </source>
</evidence>
<keyword evidence="5" id="KW-1185">Reference proteome</keyword>
<dbReference type="Pfam" id="PF00685">
    <property type="entry name" value="Sulfotransfer_1"/>
    <property type="match status" value="1"/>
</dbReference>
<dbReference type="SUPFAM" id="SSF52540">
    <property type="entry name" value="P-loop containing nucleoside triphosphate hydrolases"/>
    <property type="match status" value="1"/>
</dbReference>